<evidence type="ECO:0000256" key="1">
    <source>
        <dbReference type="ARBA" id="ARBA00004651"/>
    </source>
</evidence>
<evidence type="ECO:0000259" key="8">
    <source>
        <dbReference type="Pfam" id="PF02687"/>
    </source>
</evidence>
<dbReference type="GO" id="GO:0005886">
    <property type="term" value="C:plasma membrane"/>
    <property type="evidence" value="ECO:0007669"/>
    <property type="project" value="UniProtKB-SubCell"/>
</dbReference>
<feature type="domain" description="MacB-like periplasmic core" evidence="9">
    <location>
        <begin position="19"/>
        <end position="251"/>
    </location>
</feature>
<proteinExistence type="inferred from homology"/>
<keyword evidence="5 7" id="KW-0472">Membrane</keyword>
<evidence type="ECO:0000256" key="6">
    <source>
        <dbReference type="ARBA" id="ARBA00038076"/>
    </source>
</evidence>
<dbReference type="HOGENOM" id="CLU_000604_8_0_12"/>
<feature type="transmembrane region" description="Helical" evidence="7">
    <location>
        <begin position="372"/>
        <end position="395"/>
    </location>
</feature>
<organism evidence="10">
    <name type="scientific">Treponema denticola H-22</name>
    <dbReference type="NCBI Taxonomy" id="999432"/>
    <lineage>
        <taxon>Bacteria</taxon>
        <taxon>Pseudomonadati</taxon>
        <taxon>Spirochaetota</taxon>
        <taxon>Spirochaetia</taxon>
        <taxon>Spirochaetales</taxon>
        <taxon>Treponemataceae</taxon>
        <taxon>Treponema</taxon>
    </lineage>
</organism>
<comment type="similarity">
    <text evidence="6">Belongs to the ABC-4 integral membrane protein family.</text>
</comment>
<dbReference type="EMBL" id="AGDV01000009">
    <property type="protein sequence ID" value="EMB34224.1"/>
    <property type="molecule type" value="Genomic_DNA"/>
</dbReference>
<evidence type="ECO:0000256" key="5">
    <source>
        <dbReference type="ARBA" id="ARBA00023136"/>
    </source>
</evidence>
<sequence length="412" mass="45213">MFEDFINALHNFRTNKMRTLLSLLGIVIGVTSVIIVTSLASSLSNSMIKEFEEFSMDIINIGTQVDNPEFAGEGKIIKFDEAFRKKLMQKIPEIKHVFYSNTFQASIIRNDLRIEISDIEGIEAERLESHRVVMDYGSFFSSSDYSTGAEKAIIGERIAFQLFPEGRAVGKFITLQIPSSSEKSPPLIVRLQVIGVVKPKNTWVIRTSDAVFVPRKFALSRLPGKVSEAVWAAEVAISDPKDSSKVEVKIQDFSEELSGGNRFALWVYSARQQFEQMTKITGMVSLVLSAIAGISLLVGGIGIMNIMLVTVTERRREIGIRKALGATGGAIRMQFLIESASLTLTGGLIGIVLGLLISKLIVNVFFPPEIIFLPNFSGSLIAFSVSVCTGIFFGLHPAIKAARLDPVLALAE</sequence>
<dbReference type="GO" id="GO:0022857">
    <property type="term" value="F:transmembrane transporter activity"/>
    <property type="evidence" value="ECO:0007669"/>
    <property type="project" value="TreeGrafter"/>
</dbReference>
<feature type="transmembrane region" description="Helical" evidence="7">
    <location>
        <begin position="20"/>
        <end position="40"/>
    </location>
</feature>
<evidence type="ECO:0000313" key="10">
    <source>
        <dbReference type="EMBL" id="EMB34224.1"/>
    </source>
</evidence>
<dbReference type="InterPro" id="IPR025857">
    <property type="entry name" value="MacB_PCD"/>
</dbReference>
<dbReference type="PANTHER" id="PTHR30572:SF4">
    <property type="entry name" value="ABC TRANSPORTER PERMEASE YTRF"/>
    <property type="match status" value="1"/>
</dbReference>
<name>A0A0E2E5R5_TREDN</name>
<feature type="transmembrane region" description="Helical" evidence="7">
    <location>
        <begin position="342"/>
        <end position="366"/>
    </location>
</feature>
<reference evidence="10" key="1">
    <citation type="submission" date="2012-01" db="EMBL/GenBank/DDBJ databases">
        <title>The Genome Sequence of Treponema denticola H-22.</title>
        <authorList>
            <consortium name="The Broad Institute Genome Sequencing Platform"/>
            <person name="Earl A."/>
            <person name="Ward D."/>
            <person name="Feldgarden M."/>
            <person name="Gevers D."/>
            <person name="Blanton J.M."/>
            <person name="Fenno C.J."/>
            <person name="Baranova O.V."/>
            <person name="Mathney J."/>
            <person name="Dewhirst F.E."/>
            <person name="Izard J."/>
            <person name="Young S.K."/>
            <person name="Zeng Q."/>
            <person name="Gargeya S."/>
            <person name="Fitzgerald M."/>
            <person name="Haas B."/>
            <person name="Abouelleil A."/>
            <person name="Alvarado L."/>
            <person name="Arachchi H.M."/>
            <person name="Berlin A."/>
            <person name="Chapman S.B."/>
            <person name="Gearin G."/>
            <person name="Goldberg J."/>
            <person name="Griggs A."/>
            <person name="Gujja S."/>
            <person name="Hansen M."/>
            <person name="Heiman D."/>
            <person name="Howarth C."/>
            <person name="Larimer J."/>
            <person name="Lui A."/>
            <person name="MacDonald P.J.P."/>
            <person name="McCowen C."/>
            <person name="Montmayeur A."/>
            <person name="Murphy C."/>
            <person name="Neiman D."/>
            <person name="Pearson M."/>
            <person name="Priest M."/>
            <person name="Roberts A."/>
            <person name="Saif S."/>
            <person name="Shea T."/>
            <person name="Sisk P."/>
            <person name="Stolte C."/>
            <person name="Sykes S."/>
            <person name="Wortman J."/>
            <person name="Nusbaum C."/>
            <person name="Birren B."/>
        </authorList>
    </citation>
    <scope>NUCLEOTIDE SEQUENCE [LARGE SCALE GENOMIC DNA]</scope>
    <source>
        <strain evidence="10">H-22</strain>
    </source>
</reference>
<comment type="subcellular location">
    <subcellularLocation>
        <location evidence="1">Cell membrane</location>
        <topology evidence="1">Multi-pass membrane protein</topology>
    </subcellularLocation>
</comment>
<accession>A0A0E2E5R5</accession>
<evidence type="ECO:0000256" key="4">
    <source>
        <dbReference type="ARBA" id="ARBA00022989"/>
    </source>
</evidence>
<dbReference type="InterPro" id="IPR050250">
    <property type="entry name" value="Macrolide_Exporter_MacB"/>
</dbReference>
<dbReference type="Pfam" id="PF02687">
    <property type="entry name" value="FtsX"/>
    <property type="match status" value="1"/>
</dbReference>
<feature type="domain" description="ABC3 transporter permease C-terminal" evidence="8">
    <location>
        <begin position="290"/>
        <end position="406"/>
    </location>
</feature>
<comment type="caution">
    <text evidence="10">The sequence shown here is derived from an EMBL/GenBank/DDBJ whole genome shotgun (WGS) entry which is preliminary data.</text>
</comment>
<evidence type="ECO:0008006" key="11">
    <source>
        <dbReference type="Google" id="ProtNLM"/>
    </source>
</evidence>
<dbReference type="PANTHER" id="PTHR30572">
    <property type="entry name" value="MEMBRANE COMPONENT OF TRANSPORTER-RELATED"/>
    <property type="match status" value="1"/>
</dbReference>
<dbReference type="AlphaFoldDB" id="A0A0E2E5R5"/>
<keyword evidence="3 7" id="KW-0812">Transmembrane</keyword>
<feature type="transmembrane region" description="Helical" evidence="7">
    <location>
        <begin position="286"/>
        <end position="311"/>
    </location>
</feature>
<evidence type="ECO:0000256" key="7">
    <source>
        <dbReference type="SAM" id="Phobius"/>
    </source>
</evidence>
<evidence type="ECO:0000256" key="3">
    <source>
        <dbReference type="ARBA" id="ARBA00022692"/>
    </source>
</evidence>
<dbReference type="RefSeq" id="WP_002683888.1">
    <property type="nucleotide sequence ID" value="NZ_CM001795.1"/>
</dbReference>
<evidence type="ECO:0000259" key="9">
    <source>
        <dbReference type="Pfam" id="PF12704"/>
    </source>
</evidence>
<evidence type="ECO:0000256" key="2">
    <source>
        <dbReference type="ARBA" id="ARBA00022475"/>
    </source>
</evidence>
<dbReference type="Pfam" id="PF12704">
    <property type="entry name" value="MacB_PCD"/>
    <property type="match status" value="1"/>
</dbReference>
<dbReference type="Proteomes" id="UP000011705">
    <property type="component" value="Chromosome"/>
</dbReference>
<gene>
    <name evidence="10" type="ORF">HMPREF9726_00973</name>
</gene>
<keyword evidence="2" id="KW-1003">Cell membrane</keyword>
<protein>
    <recommendedName>
        <fullName evidence="11">ABC transporter permease</fullName>
    </recommendedName>
</protein>
<dbReference type="PATRIC" id="fig|999432.5.peg.1012"/>
<dbReference type="InterPro" id="IPR003838">
    <property type="entry name" value="ABC3_permease_C"/>
</dbReference>
<keyword evidence="4 7" id="KW-1133">Transmembrane helix</keyword>